<evidence type="ECO:0000313" key="3">
    <source>
        <dbReference type="Proteomes" id="UP000579605"/>
    </source>
</evidence>
<dbReference type="EMBL" id="JACBZH010000001">
    <property type="protein sequence ID" value="NYH91517.1"/>
    <property type="molecule type" value="Genomic_DNA"/>
</dbReference>
<comment type="caution">
    <text evidence="2">The sequence shown here is derived from an EMBL/GenBank/DDBJ whole genome shotgun (WGS) entry which is preliminary data.</text>
</comment>
<proteinExistence type="predicted"/>
<protein>
    <submittedName>
        <fullName evidence="2">Uncharacterized protein</fullName>
    </submittedName>
</protein>
<gene>
    <name evidence="2" type="ORF">F4554_004155</name>
</gene>
<reference evidence="2 3" key="1">
    <citation type="submission" date="2020-07" db="EMBL/GenBank/DDBJ databases">
        <title>Sequencing the genomes of 1000 actinobacteria strains.</title>
        <authorList>
            <person name="Klenk H.-P."/>
        </authorList>
    </citation>
    <scope>NUCLEOTIDE SEQUENCE [LARGE SCALE GENOMIC DNA]</scope>
    <source>
        <strain evidence="2 3">DSM 18448</strain>
    </source>
</reference>
<dbReference type="Proteomes" id="UP000579605">
    <property type="component" value="Unassembled WGS sequence"/>
</dbReference>
<dbReference type="RefSeq" id="WP_238341367.1">
    <property type="nucleotide sequence ID" value="NZ_BAAARR010000001.1"/>
</dbReference>
<evidence type="ECO:0000313" key="2">
    <source>
        <dbReference type="EMBL" id="NYH91517.1"/>
    </source>
</evidence>
<organism evidence="2 3">
    <name type="scientific">Actinopolymorpha rutila</name>
    <dbReference type="NCBI Taxonomy" id="446787"/>
    <lineage>
        <taxon>Bacteria</taxon>
        <taxon>Bacillati</taxon>
        <taxon>Actinomycetota</taxon>
        <taxon>Actinomycetes</taxon>
        <taxon>Propionibacteriales</taxon>
        <taxon>Actinopolymorphaceae</taxon>
        <taxon>Actinopolymorpha</taxon>
    </lineage>
</organism>
<dbReference type="AlphaFoldDB" id="A0A852ZEG5"/>
<name>A0A852ZEG5_9ACTN</name>
<sequence length="307" mass="32188">MTTPRSRPIPPLCAGLIDDAAVFPPASEPLAAALAVYLDRREEWYAGLVGPFLCPDATLPELLAALDDAPPPEGPLPLGLVVTGGAGAIEPALRWAGRTDRARVVSVEVTLRDEPDLARNVARMDRALAAAELPDDVAVAVEVPRTDGWDGALDALDALAEYGHRAKFRTGGVAAESFPDERALARVVLACLDRELPFKCTAGLHHAVRGSGESGGSGEPGEPRGSGAPEHHGFLNVVLATRLALDGADEPALVEALADRDADHVAGQVRALDDRAATSARRWFTSFGSCSVSDPLADLLRLGVLQD</sequence>
<keyword evidence="3" id="KW-1185">Reference proteome</keyword>
<evidence type="ECO:0000256" key="1">
    <source>
        <dbReference type="SAM" id="MobiDB-lite"/>
    </source>
</evidence>
<accession>A0A852ZEG5</accession>
<feature type="region of interest" description="Disordered" evidence="1">
    <location>
        <begin position="207"/>
        <end position="231"/>
    </location>
</feature>